<keyword evidence="10" id="KW-1185">Reference proteome</keyword>
<dbReference type="InterPro" id="IPR011051">
    <property type="entry name" value="RmlC_Cupin_sf"/>
</dbReference>
<dbReference type="InterPro" id="IPR010462">
    <property type="entry name" value="Ectoine_synth"/>
</dbReference>
<dbReference type="EMBL" id="FMZE01000010">
    <property type="protein sequence ID" value="SDD59195.1"/>
    <property type="molecule type" value="Genomic_DNA"/>
</dbReference>
<dbReference type="OrthoDB" id="4406415at2"/>
<dbReference type="UniPathway" id="UPA00067">
    <property type="reaction ID" value="UER00123"/>
</dbReference>
<dbReference type="Proteomes" id="UP000199494">
    <property type="component" value="Unassembled WGS sequence"/>
</dbReference>
<evidence type="ECO:0000256" key="4">
    <source>
        <dbReference type="ARBA" id="ARBA00019707"/>
    </source>
</evidence>
<dbReference type="KEGG" id="pmad:BAY61_17720"/>
<name>A0A222VRG6_9PSEU</name>
<accession>A0A222VRG6</accession>
<dbReference type="PANTHER" id="PTHR39289">
    <property type="match status" value="1"/>
</dbReference>
<organism evidence="9 10">
    <name type="scientific">Prauserella marina</name>
    <dbReference type="NCBI Taxonomy" id="530584"/>
    <lineage>
        <taxon>Bacteria</taxon>
        <taxon>Bacillati</taxon>
        <taxon>Actinomycetota</taxon>
        <taxon>Actinomycetes</taxon>
        <taxon>Pseudonocardiales</taxon>
        <taxon>Pseudonocardiaceae</taxon>
        <taxon>Prauserella</taxon>
    </lineage>
</organism>
<evidence type="ECO:0000256" key="6">
    <source>
        <dbReference type="ARBA" id="ARBA00033271"/>
    </source>
</evidence>
<evidence type="ECO:0000313" key="9">
    <source>
        <dbReference type="EMBL" id="SDD59195.1"/>
    </source>
</evidence>
<dbReference type="RefSeq" id="WP_091808694.1">
    <property type="nucleotide sequence ID" value="NZ_CP016353.1"/>
</dbReference>
<dbReference type="Gene3D" id="2.60.120.10">
    <property type="entry name" value="Jelly Rolls"/>
    <property type="match status" value="1"/>
</dbReference>
<dbReference type="CDD" id="cd06978">
    <property type="entry name" value="cupin_EctC"/>
    <property type="match status" value="1"/>
</dbReference>
<evidence type="ECO:0000256" key="1">
    <source>
        <dbReference type="ARBA" id="ARBA00005181"/>
    </source>
</evidence>
<evidence type="ECO:0000256" key="7">
    <source>
        <dbReference type="ARBA" id="ARBA00048714"/>
    </source>
</evidence>
<dbReference type="InterPro" id="IPR014710">
    <property type="entry name" value="RmlC-like_jellyroll"/>
</dbReference>
<comment type="similarity">
    <text evidence="2 8">Belongs to the ectoine synthase family.</text>
</comment>
<dbReference type="NCBIfam" id="NF009806">
    <property type="entry name" value="PRK13290.1"/>
    <property type="match status" value="1"/>
</dbReference>
<dbReference type="Pfam" id="PF06339">
    <property type="entry name" value="Ectoine_synth"/>
    <property type="match status" value="1"/>
</dbReference>
<reference evidence="9 10" key="1">
    <citation type="submission" date="2016-10" db="EMBL/GenBank/DDBJ databases">
        <authorList>
            <person name="de Groot N.N."/>
        </authorList>
    </citation>
    <scope>NUCLEOTIDE SEQUENCE [LARGE SCALE GENOMIC DNA]</scope>
    <source>
        <strain evidence="9 10">CGMCC 4.5506</strain>
    </source>
</reference>
<sequence>MYVTSLADTIGTAGDVHGPGWRSIRLLLAGAGLGYSFHDSTIYAGTELLIQYAHHSESVFCVEGQGVVVDLGSGRSHDVSPGTMYVLDGHDRHLLRAVTDLRIICVFTPALVGAESHDENGAYPAAG</sequence>
<keyword evidence="5 8" id="KW-0456">Lyase</keyword>
<comment type="pathway">
    <text evidence="1 8">Amine and polyamine biosynthesis; ectoine biosynthesis; L-ectoine from L-aspartate 4-semialdehyde: step 3/3.</text>
</comment>
<dbReference type="PANTHER" id="PTHR39289:SF1">
    <property type="entry name" value="L-ECTOINE SYNTHASE"/>
    <property type="match status" value="1"/>
</dbReference>
<dbReference type="GO" id="GO:0019491">
    <property type="term" value="P:ectoine biosynthetic process"/>
    <property type="evidence" value="ECO:0007669"/>
    <property type="project" value="UniProtKB-UniRule"/>
</dbReference>
<dbReference type="GO" id="GO:0033990">
    <property type="term" value="F:ectoine synthase activity"/>
    <property type="evidence" value="ECO:0007669"/>
    <property type="project" value="UniProtKB-EC"/>
</dbReference>
<dbReference type="EC" id="4.2.1.108" evidence="3 8"/>
<evidence type="ECO:0000256" key="5">
    <source>
        <dbReference type="ARBA" id="ARBA00023239"/>
    </source>
</evidence>
<evidence type="ECO:0000313" key="10">
    <source>
        <dbReference type="Proteomes" id="UP000199494"/>
    </source>
</evidence>
<dbReference type="STRING" id="530584.SAMN05421630_110102"/>
<comment type="catalytic activity">
    <reaction evidence="7 8">
        <text>(2S)-4-acetamido-2-aminobutanoate = L-ectoine + H2O</text>
        <dbReference type="Rhea" id="RHEA:17281"/>
        <dbReference type="ChEBI" id="CHEBI:15377"/>
        <dbReference type="ChEBI" id="CHEBI:58515"/>
        <dbReference type="ChEBI" id="CHEBI:58929"/>
        <dbReference type="EC" id="4.2.1.108"/>
    </reaction>
</comment>
<proteinExistence type="inferred from homology"/>
<gene>
    <name evidence="8" type="primary">ectC</name>
    <name evidence="9" type="ORF">SAMN05421630_110102</name>
</gene>
<comment type="function">
    <text evidence="8">Catalyzes the circularization of gamma-N-acetyl-alpha,gamma-diaminobutyric acid (ADABA) to ectoine (1,4,5,6-tetrahydro-2-methyl-4-pyrimidine carboxylic acid), which is an excellent osmoprotectant.</text>
</comment>
<evidence type="ECO:0000256" key="3">
    <source>
        <dbReference type="ARBA" id="ARBA00013192"/>
    </source>
</evidence>
<dbReference type="AlphaFoldDB" id="A0A222VRG6"/>
<evidence type="ECO:0000256" key="8">
    <source>
        <dbReference type="HAMAP-Rule" id="MF_01255"/>
    </source>
</evidence>
<evidence type="ECO:0000256" key="2">
    <source>
        <dbReference type="ARBA" id="ARBA00009637"/>
    </source>
</evidence>
<dbReference type="SUPFAM" id="SSF51182">
    <property type="entry name" value="RmlC-like cupins"/>
    <property type="match status" value="1"/>
</dbReference>
<dbReference type="HAMAP" id="MF_01255">
    <property type="entry name" value="Ectoine_synth"/>
    <property type="match status" value="1"/>
</dbReference>
<protein>
    <recommendedName>
        <fullName evidence="4 8">L-ectoine synthase</fullName>
        <ecNumber evidence="3 8">4.2.1.108</ecNumber>
    </recommendedName>
    <alternativeName>
        <fullName evidence="6 8">N-acetyldiaminobutyrate dehydratase</fullName>
    </alternativeName>
</protein>